<protein>
    <submittedName>
        <fullName evidence="1">Uncharacterized protein</fullName>
    </submittedName>
</protein>
<dbReference type="HOGENOM" id="CLU_112433_0_0_11"/>
<dbReference type="OrthoDB" id="4762866at2"/>
<organism evidence="1 2">
    <name type="scientific">Nocardioides simplex</name>
    <name type="common">Arthrobacter simplex</name>
    <dbReference type="NCBI Taxonomy" id="2045"/>
    <lineage>
        <taxon>Bacteria</taxon>
        <taxon>Bacillati</taxon>
        <taxon>Actinomycetota</taxon>
        <taxon>Actinomycetes</taxon>
        <taxon>Propionibacteriales</taxon>
        <taxon>Nocardioidaceae</taxon>
        <taxon>Pimelobacter</taxon>
    </lineage>
</organism>
<dbReference type="KEGG" id="psim:KR76_20550"/>
<reference evidence="1 2" key="1">
    <citation type="journal article" date="2015" name="Genome Announc.">
        <title>Complete Genome Sequence of Steroid-Transforming Nocardioides simplex VKM Ac-2033D.</title>
        <authorList>
            <person name="Shtratnikova V.Y."/>
            <person name="Schelkunov M.I."/>
            <person name="Pekov Y.A."/>
            <person name="Fokina V.V."/>
            <person name="Logacheva M.D."/>
            <person name="Sokolov S.L."/>
            <person name="Bragin E.Y."/>
            <person name="Ashapkin V.V."/>
            <person name="Donova M.V."/>
        </authorList>
    </citation>
    <scope>NUCLEOTIDE SEQUENCE [LARGE SCALE GENOMIC DNA]</scope>
    <source>
        <strain evidence="1 2">VKM Ac-2033D</strain>
    </source>
</reference>
<proteinExistence type="predicted"/>
<name>A0A0C5XHL0_NOCSI</name>
<dbReference type="Proteomes" id="UP000030300">
    <property type="component" value="Chromosome"/>
</dbReference>
<dbReference type="RefSeq" id="WP_052138929.1">
    <property type="nucleotide sequence ID" value="NZ_BJMC01000010.1"/>
</dbReference>
<evidence type="ECO:0000313" key="2">
    <source>
        <dbReference type="Proteomes" id="UP000030300"/>
    </source>
</evidence>
<accession>A0A0C5XHL0</accession>
<dbReference type="EMBL" id="CP009896">
    <property type="protein sequence ID" value="AJR18651.1"/>
    <property type="molecule type" value="Genomic_DNA"/>
</dbReference>
<dbReference type="AlphaFoldDB" id="A0A0C5XHL0"/>
<dbReference type="GeneID" id="96612640"/>
<evidence type="ECO:0000313" key="1">
    <source>
        <dbReference type="EMBL" id="AJR18651.1"/>
    </source>
</evidence>
<dbReference type="STRING" id="2045.KR76_20550"/>
<keyword evidence="2" id="KW-1185">Reference proteome</keyword>
<gene>
    <name evidence="1" type="ORF">KR76_20550</name>
</gene>
<sequence>MRWPADLDPGALRQPDRRSCGAASVLAARALLTDWRPRDGKAEITEEHRLLTSSRSPRDRLQMPWPRAFGTPPWAVANALRTLTGDHLATVMVRPRPAVGCDVLREQLRSRPVAVYVGSRLLPRHVVLAVGETGDGIEVFDPSRGRTDRVPHENWAGHRIGVAGWNYFWFVI</sequence>